<sequence length="111" mass="12291">MGRKQRIEATIGRKVPENDGKRHALTLTVSDNKRRRGASRNVAPRSIAMCDTSSSGHNLKARLYGKGEGDCWKTLLQLKSCTSERIHPIMKLVQGTLSRISSYPITGANQK</sequence>
<keyword evidence="2" id="KW-1185">Reference proteome</keyword>
<dbReference type="EMBL" id="JADFTS010000002">
    <property type="protein sequence ID" value="KAF9618825.1"/>
    <property type="molecule type" value="Genomic_DNA"/>
</dbReference>
<organism evidence="1 2">
    <name type="scientific">Coptis chinensis</name>
    <dbReference type="NCBI Taxonomy" id="261450"/>
    <lineage>
        <taxon>Eukaryota</taxon>
        <taxon>Viridiplantae</taxon>
        <taxon>Streptophyta</taxon>
        <taxon>Embryophyta</taxon>
        <taxon>Tracheophyta</taxon>
        <taxon>Spermatophyta</taxon>
        <taxon>Magnoliopsida</taxon>
        <taxon>Ranunculales</taxon>
        <taxon>Ranunculaceae</taxon>
        <taxon>Coptidoideae</taxon>
        <taxon>Coptis</taxon>
    </lineage>
</organism>
<name>A0A835IJ42_9MAGN</name>
<evidence type="ECO:0000313" key="1">
    <source>
        <dbReference type="EMBL" id="KAF9618825.1"/>
    </source>
</evidence>
<dbReference type="OrthoDB" id="1749246at2759"/>
<dbReference type="AlphaFoldDB" id="A0A835IJ42"/>
<gene>
    <name evidence="1" type="ORF">IFM89_002693</name>
</gene>
<evidence type="ECO:0000313" key="2">
    <source>
        <dbReference type="Proteomes" id="UP000631114"/>
    </source>
</evidence>
<protein>
    <submittedName>
        <fullName evidence="1">Uncharacterized protein</fullName>
    </submittedName>
</protein>
<proteinExistence type="predicted"/>
<comment type="caution">
    <text evidence="1">The sequence shown here is derived from an EMBL/GenBank/DDBJ whole genome shotgun (WGS) entry which is preliminary data.</text>
</comment>
<dbReference type="Proteomes" id="UP000631114">
    <property type="component" value="Unassembled WGS sequence"/>
</dbReference>
<accession>A0A835IJ42</accession>
<reference evidence="1 2" key="1">
    <citation type="submission" date="2020-10" db="EMBL/GenBank/DDBJ databases">
        <title>The Coptis chinensis genome and diversification of protoberbering-type alkaloids.</title>
        <authorList>
            <person name="Wang B."/>
            <person name="Shu S."/>
            <person name="Song C."/>
            <person name="Liu Y."/>
        </authorList>
    </citation>
    <scope>NUCLEOTIDE SEQUENCE [LARGE SCALE GENOMIC DNA]</scope>
    <source>
        <strain evidence="1">HL-2020</strain>
        <tissue evidence="1">Leaf</tissue>
    </source>
</reference>